<sequence length="560" mass="62348">MASRKKQNTTRKRDGIHFVNARPSSETERLKAQRLVRAHVGRWISDQTKDRSAANEQSSMSAPRNSRPSITAEHAGPSSFPIVSHPLPYTAQQTLVVGTALSHPPPHDWPRSPFPPSHVSDSSDSSGSDDANEVTNFGDPVTIVPWNEVSRIEPQISGFLDPFSQHPSNFAPEIVNLCESYSLFTAFMFGSLCHQRVQWLKGWVPGSSFGPKQQRILQLCEMESIKLISEAVQDPTRAVSDAVLLSVICMAHHQALEESPDQYRKTPFTPPFQRLQWLDVYGHLPPNMIHIHGLAQLLKMRGGLKNIKLHGLRPTICFSDIMTASCFCISPGFEFCGIDDSRSNLSVQELLGFGPYHIDHSFRWLEQLGLTFQIVEAMTAAATYVDIMKTCLEGSHDVSLLSDQRNLTQYTILSVPPATDTKKTFSQPIDEVAYEACRLAMLIFAVGVVFPIPANNTPLPSLAQKLQAVLRRPEAAELYTSTKYSVLLIWMLTIGGIAAFDNPAERAFFASELMEITSRTGLTAWADVKRAMDVMLWYDIACDEAGETFFTEAQSCYVIE</sequence>
<accession>A0AAD6CID1</accession>
<comment type="caution">
    <text evidence="2">The sequence shown here is derived from an EMBL/GenBank/DDBJ whole genome shotgun (WGS) entry which is preliminary data.</text>
</comment>
<dbReference type="RefSeq" id="XP_056771331.1">
    <property type="nucleotide sequence ID" value="XM_056903564.1"/>
</dbReference>
<dbReference type="EMBL" id="JAPVEA010000001">
    <property type="protein sequence ID" value="KAJ5464484.1"/>
    <property type="molecule type" value="Genomic_DNA"/>
</dbReference>
<name>A0AAD6CID1_9EURO</name>
<dbReference type="Proteomes" id="UP001213681">
    <property type="component" value="Unassembled WGS sequence"/>
</dbReference>
<gene>
    <name evidence="2" type="ORF">N7458_000170</name>
</gene>
<evidence type="ECO:0000313" key="3">
    <source>
        <dbReference type="Proteomes" id="UP001213681"/>
    </source>
</evidence>
<evidence type="ECO:0000313" key="2">
    <source>
        <dbReference type="EMBL" id="KAJ5464484.1"/>
    </source>
</evidence>
<feature type="compositionally biased region" description="Polar residues" evidence="1">
    <location>
        <begin position="54"/>
        <end position="69"/>
    </location>
</feature>
<protein>
    <submittedName>
        <fullName evidence="2">Uncharacterized protein</fullName>
    </submittedName>
</protein>
<organism evidence="2 3">
    <name type="scientific">Penicillium daleae</name>
    <dbReference type="NCBI Taxonomy" id="63821"/>
    <lineage>
        <taxon>Eukaryota</taxon>
        <taxon>Fungi</taxon>
        <taxon>Dikarya</taxon>
        <taxon>Ascomycota</taxon>
        <taxon>Pezizomycotina</taxon>
        <taxon>Eurotiomycetes</taxon>
        <taxon>Eurotiomycetidae</taxon>
        <taxon>Eurotiales</taxon>
        <taxon>Aspergillaceae</taxon>
        <taxon>Penicillium</taxon>
    </lineage>
</organism>
<feature type="compositionally biased region" description="Low complexity" evidence="1">
    <location>
        <begin position="117"/>
        <end position="129"/>
    </location>
</feature>
<dbReference type="AlphaFoldDB" id="A0AAD6CID1"/>
<evidence type="ECO:0000256" key="1">
    <source>
        <dbReference type="SAM" id="MobiDB-lite"/>
    </source>
</evidence>
<keyword evidence="3" id="KW-1185">Reference proteome</keyword>
<dbReference type="PANTHER" id="PTHR37540">
    <property type="entry name" value="TRANSCRIPTION FACTOR (ACR-2), PUTATIVE-RELATED-RELATED"/>
    <property type="match status" value="1"/>
</dbReference>
<proteinExistence type="predicted"/>
<reference evidence="2" key="2">
    <citation type="journal article" date="2023" name="IMA Fungus">
        <title>Comparative genomic study of the Penicillium genus elucidates a diverse pangenome and 15 lateral gene transfer events.</title>
        <authorList>
            <person name="Petersen C."/>
            <person name="Sorensen T."/>
            <person name="Nielsen M.R."/>
            <person name="Sondergaard T.E."/>
            <person name="Sorensen J.L."/>
            <person name="Fitzpatrick D.A."/>
            <person name="Frisvad J.C."/>
            <person name="Nielsen K.L."/>
        </authorList>
    </citation>
    <scope>NUCLEOTIDE SEQUENCE</scope>
    <source>
        <strain evidence="2">IBT 16125</strain>
    </source>
</reference>
<dbReference type="PANTHER" id="PTHR37540:SF5">
    <property type="entry name" value="TRANSCRIPTION FACTOR DOMAIN-CONTAINING PROTEIN"/>
    <property type="match status" value="1"/>
</dbReference>
<feature type="region of interest" description="Disordered" evidence="1">
    <location>
        <begin position="100"/>
        <end position="137"/>
    </location>
</feature>
<feature type="compositionally biased region" description="Basic residues" evidence="1">
    <location>
        <begin position="1"/>
        <end position="10"/>
    </location>
</feature>
<dbReference type="GeneID" id="81593807"/>
<feature type="region of interest" description="Disordered" evidence="1">
    <location>
        <begin position="1"/>
        <end position="85"/>
    </location>
</feature>
<reference evidence="2" key="1">
    <citation type="submission" date="2022-12" db="EMBL/GenBank/DDBJ databases">
        <authorList>
            <person name="Petersen C."/>
        </authorList>
    </citation>
    <scope>NUCLEOTIDE SEQUENCE</scope>
    <source>
        <strain evidence="2">IBT 16125</strain>
    </source>
</reference>